<dbReference type="InterPro" id="IPR006073">
    <property type="entry name" value="GTP-bd"/>
</dbReference>
<evidence type="ECO:0000256" key="1">
    <source>
        <dbReference type="ARBA" id="ARBA00004604"/>
    </source>
</evidence>
<dbReference type="PANTHER" id="PTHR11089">
    <property type="entry name" value="GTP-BINDING PROTEIN-RELATED"/>
    <property type="match status" value="1"/>
</dbReference>
<accession>A0A0P1AHK5</accession>
<dbReference type="OMA" id="SRRAYMK"/>
<dbReference type="Proteomes" id="UP000054928">
    <property type="component" value="Unassembled WGS sequence"/>
</dbReference>
<dbReference type="SUPFAM" id="SSF52540">
    <property type="entry name" value="P-loop containing nucleoside triphosphate hydrolases"/>
    <property type="match status" value="1"/>
</dbReference>
<keyword evidence="9" id="KW-1185">Reference proteome</keyword>
<keyword evidence="2" id="KW-0547">Nucleotide-binding</keyword>
<dbReference type="FunFam" id="1.10.1580.10:FF:000002">
    <property type="entry name" value="Guanine nucleotide-binding protein-like 3 (nucleolar)-like"/>
    <property type="match status" value="1"/>
</dbReference>
<dbReference type="InterPro" id="IPR023179">
    <property type="entry name" value="GTP-bd_ortho_bundle_sf"/>
</dbReference>
<feature type="compositionally biased region" description="Polar residues" evidence="6">
    <location>
        <begin position="19"/>
        <end position="41"/>
    </location>
</feature>
<feature type="region of interest" description="Disordered" evidence="6">
    <location>
        <begin position="425"/>
        <end position="465"/>
    </location>
</feature>
<dbReference type="PANTHER" id="PTHR11089:SF30">
    <property type="entry name" value="GUANINE NUCLEOTIDE-BINDING PROTEIN-LIKE 3 HOMOLOG"/>
    <property type="match status" value="1"/>
</dbReference>
<keyword evidence="5" id="KW-0539">Nucleus</keyword>
<comment type="subcellular location">
    <subcellularLocation>
        <location evidence="1">Nucleus</location>
        <location evidence="1">Nucleolus</location>
    </subcellularLocation>
</comment>
<dbReference type="RefSeq" id="XP_024576334.1">
    <property type="nucleotide sequence ID" value="XM_024725570.1"/>
</dbReference>
<feature type="domain" description="CP-type G" evidence="7">
    <location>
        <begin position="113"/>
        <end position="297"/>
    </location>
</feature>
<keyword evidence="4" id="KW-0342">GTP-binding</keyword>
<dbReference type="GO" id="GO:0051239">
    <property type="term" value="P:regulation of multicellular organismal process"/>
    <property type="evidence" value="ECO:0007669"/>
    <property type="project" value="UniProtKB-ARBA"/>
</dbReference>
<dbReference type="GO" id="GO:0005730">
    <property type="term" value="C:nucleolus"/>
    <property type="evidence" value="ECO:0007669"/>
    <property type="project" value="UniProtKB-SubCell"/>
</dbReference>
<dbReference type="OrthoDB" id="10266128at2759"/>
<evidence type="ECO:0000256" key="6">
    <source>
        <dbReference type="SAM" id="MobiDB-lite"/>
    </source>
</evidence>
<dbReference type="Pfam" id="PF01926">
    <property type="entry name" value="MMR_HSR1"/>
    <property type="match status" value="1"/>
</dbReference>
<dbReference type="PROSITE" id="PS51721">
    <property type="entry name" value="G_CP"/>
    <property type="match status" value="1"/>
</dbReference>
<dbReference type="AlphaFoldDB" id="A0A0P1AHK5"/>
<name>A0A0P1AHK5_PLAHL</name>
<feature type="compositionally biased region" description="Polar residues" evidence="6">
    <location>
        <begin position="425"/>
        <end position="453"/>
    </location>
</feature>
<organism evidence="8 9">
    <name type="scientific">Plasmopara halstedii</name>
    <name type="common">Downy mildew of sunflower</name>
    <dbReference type="NCBI Taxonomy" id="4781"/>
    <lineage>
        <taxon>Eukaryota</taxon>
        <taxon>Sar</taxon>
        <taxon>Stramenopiles</taxon>
        <taxon>Oomycota</taxon>
        <taxon>Peronosporomycetes</taxon>
        <taxon>Peronosporales</taxon>
        <taxon>Peronosporaceae</taxon>
        <taxon>Plasmopara</taxon>
    </lineage>
</organism>
<evidence type="ECO:0000313" key="9">
    <source>
        <dbReference type="Proteomes" id="UP000054928"/>
    </source>
</evidence>
<keyword evidence="3" id="KW-0175">Coiled coil</keyword>
<dbReference type="EMBL" id="CCYD01000442">
    <property type="protein sequence ID" value="CEG39965.1"/>
    <property type="molecule type" value="Genomic_DNA"/>
</dbReference>
<evidence type="ECO:0000256" key="3">
    <source>
        <dbReference type="ARBA" id="ARBA00023054"/>
    </source>
</evidence>
<dbReference type="STRING" id="4781.A0A0P1AHK5"/>
<sequence length="579" mass="63118">MGRKQAPSRCNRGAKRQDTVNQALRGSKSHVGQQNQTSSKNFVDKQKLQNKRKQLRNQLVGRHRGVVSGLSLTDLANRATQSSQEFDLNQNKTQQTSVQDELVINDASRRAYMKELRKVVDKADVILEVLDARDPMGCRTLDMEDTIGNRYGKKLVLVLNKVDLVPPHVLQPWLKYLRGYYPTVAFKASTQNQSKHLSATFGRADKAAVDAVSGSKAVGTDALMQLLKNYCRNHGLKTAITVGVIGYPNVGKSSVINSLKRSKAASVSSIAGHTKVMQEVHIDSKIKLLDCPGIVFDHSDSSALLLRNCINTELMEDPIGAVQVLLTRCQPVQLAELYKLPVDTISKCFQDAVQFLVLVAQSKGKLGKGGIPDRHAAARIVLQDWNRGKLPYFTPPPDQSVQVLDTQLVTAFGQEFDVTDEQLNPTSIFLPNSSTPSGGNGPQCSLSVTNSGSGDVLMGSETPASAPSIASVRINRLLDSDSDSDSVMSDLVDDSADIGEWRLPPSTLSTQELAVKLAQDALNPQTAMAARRKAKQWRKLKRRAARQQLGTEAESSISEQFGSMMGIAAPTPAISYTTQ</sequence>
<evidence type="ECO:0000256" key="4">
    <source>
        <dbReference type="ARBA" id="ARBA00023134"/>
    </source>
</evidence>
<dbReference type="InterPro" id="IPR027417">
    <property type="entry name" value="P-loop_NTPase"/>
</dbReference>
<evidence type="ECO:0000256" key="5">
    <source>
        <dbReference type="ARBA" id="ARBA00023242"/>
    </source>
</evidence>
<feature type="region of interest" description="Disordered" evidence="6">
    <location>
        <begin position="1"/>
        <end position="48"/>
    </location>
</feature>
<reference evidence="9" key="1">
    <citation type="submission" date="2014-09" db="EMBL/GenBank/DDBJ databases">
        <authorList>
            <person name="Sharma Rahul"/>
            <person name="Thines Marco"/>
        </authorList>
    </citation>
    <scope>NUCLEOTIDE SEQUENCE [LARGE SCALE GENOMIC DNA]</scope>
</reference>
<evidence type="ECO:0000313" key="8">
    <source>
        <dbReference type="EMBL" id="CEG39965.1"/>
    </source>
</evidence>
<dbReference type="InterPro" id="IPR030378">
    <property type="entry name" value="G_CP_dom"/>
</dbReference>
<dbReference type="InterPro" id="IPR050755">
    <property type="entry name" value="TRAFAC_YlqF/YawG_RiboMat"/>
</dbReference>
<dbReference type="CDD" id="cd04178">
    <property type="entry name" value="Nucleostemin_like"/>
    <property type="match status" value="1"/>
</dbReference>
<protein>
    <submittedName>
        <fullName evidence="8">Guanine nucleotide-binding 3</fullName>
    </submittedName>
</protein>
<dbReference type="GO" id="GO:0005525">
    <property type="term" value="F:GTP binding"/>
    <property type="evidence" value="ECO:0007669"/>
    <property type="project" value="UniProtKB-KW"/>
</dbReference>
<dbReference type="Gene3D" id="1.10.1580.10">
    <property type="match status" value="1"/>
</dbReference>
<evidence type="ECO:0000259" key="7">
    <source>
        <dbReference type="PROSITE" id="PS51721"/>
    </source>
</evidence>
<evidence type="ECO:0000256" key="2">
    <source>
        <dbReference type="ARBA" id="ARBA00022741"/>
    </source>
</evidence>
<dbReference type="Gene3D" id="3.40.50.300">
    <property type="entry name" value="P-loop containing nucleotide triphosphate hydrolases"/>
    <property type="match status" value="1"/>
</dbReference>
<proteinExistence type="predicted"/>
<dbReference type="FunFam" id="3.40.50.300:FF:000571">
    <property type="entry name" value="Guanine nucleotide-binding protein-like NSN1"/>
    <property type="match status" value="1"/>
</dbReference>
<dbReference type="GeneID" id="36405245"/>
<dbReference type="PRINTS" id="PR00326">
    <property type="entry name" value="GTP1OBG"/>
</dbReference>
<dbReference type="GO" id="GO:0050793">
    <property type="term" value="P:regulation of developmental process"/>
    <property type="evidence" value="ECO:0007669"/>
    <property type="project" value="UniProtKB-ARBA"/>
</dbReference>